<dbReference type="PANTHER" id="PTHR42980:SF1">
    <property type="entry name" value="2-OXOISOVALERATE DEHYDROGENASE SUBUNIT BETA, MITOCHONDRIAL"/>
    <property type="match status" value="1"/>
</dbReference>
<name>A0ABT6GWG9_MYCGU</name>
<evidence type="ECO:0000256" key="1">
    <source>
        <dbReference type="ARBA" id="ARBA00001964"/>
    </source>
</evidence>
<dbReference type="EMBL" id="JAKZMO010000021">
    <property type="protein sequence ID" value="MDG5485451.1"/>
    <property type="molecule type" value="Genomic_DNA"/>
</dbReference>
<gene>
    <name evidence="6" type="ORF">MNO81_21875</name>
</gene>
<dbReference type="Pfam" id="PF02779">
    <property type="entry name" value="Transket_pyr"/>
    <property type="match status" value="1"/>
</dbReference>
<evidence type="ECO:0000256" key="2">
    <source>
        <dbReference type="ARBA" id="ARBA00012277"/>
    </source>
</evidence>
<reference evidence="6" key="1">
    <citation type="journal article" date="2023" name="Environ. Microbiol.">
        <title>The 2-methylpropene degradation pathway in Mycobacteriaceae family strains.</title>
        <authorList>
            <person name="Helbich S."/>
            <person name="Barrantes I."/>
            <person name="Dos Anjos Borges L.G."/>
            <person name="Pieper D.H."/>
            <person name="Vainshtein Y."/>
            <person name="Sohn K."/>
            <person name="Engesser K.H."/>
        </authorList>
    </citation>
    <scope>NUCLEOTIDE SEQUENCE</scope>
    <source>
        <strain evidence="6">IBE100</strain>
    </source>
</reference>
<feature type="region of interest" description="Disordered" evidence="4">
    <location>
        <begin position="1"/>
        <end position="31"/>
    </location>
</feature>
<keyword evidence="3" id="KW-0560">Oxidoreductase</keyword>
<dbReference type="InterPro" id="IPR029061">
    <property type="entry name" value="THDP-binding"/>
</dbReference>
<evidence type="ECO:0000256" key="4">
    <source>
        <dbReference type="SAM" id="MobiDB-lite"/>
    </source>
</evidence>
<evidence type="ECO:0000313" key="6">
    <source>
        <dbReference type="EMBL" id="MDG5485451.1"/>
    </source>
</evidence>
<feature type="domain" description="Transketolase-like pyrimidine-binding" evidence="5">
    <location>
        <begin position="47"/>
        <end position="222"/>
    </location>
</feature>
<dbReference type="Proteomes" id="UP001154266">
    <property type="component" value="Unassembled WGS sequence"/>
</dbReference>
<dbReference type="SMART" id="SM00861">
    <property type="entry name" value="Transket_pyr"/>
    <property type="match status" value="1"/>
</dbReference>
<accession>A0ABT6GWG9</accession>
<dbReference type="InterPro" id="IPR005475">
    <property type="entry name" value="Transketolase-like_Pyr-bd"/>
</dbReference>
<dbReference type="Gene3D" id="3.40.50.970">
    <property type="match status" value="1"/>
</dbReference>
<dbReference type="SUPFAM" id="SSF52922">
    <property type="entry name" value="TK C-terminal domain-like"/>
    <property type="match status" value="1"/>
</dbReference>
<evidence type="ECO:0000313" key="7">
    <source>
        <dbReference type="Proteomes" id="UP001154266"/>
    </source>
</evidence>
<dbReference type="InterPro" id="IPR033248">
    <property type="entry name" value="Transketolase_C"/>
</dbReference>
<dbReference type="SUPFAM" id="SSF52518">
    <property type="entry name" value="Thiamin diphosphate-binding fold (THDP-binding)"/>
    <property type="match status" value="1"/>
</dbReference>
<dbReference type="EC" id="1.2.4.4" evidence="2"/>
<comment type="cofactor">
    <cofactor evidence="1">
        <name>thiamine diphosphate</name>
        <dbReference type="ChEBI" id="CHEBI:58937"/>
    </cofactor>
</comment>
<dbReference type="Gene3D" id="3.40.50.920">
    <property type="match status" value="1"/>
</dbReference>
<protein>
    <recommendedName>
        <fullName evidence="2">3-methyl-2-oxobutanoate dehydrogenase (2-methylpropanoyl-transferring)</fullName>
        <ecNumber evidence="2">1.2.4.4</ecNumber>
    </recommendedName>
</protein>
<evidence type="ECO:0000256" key="3">
    <source>
        <dbReference type="ARBA" id="ARBA00023002"/>
    </source>
</evidence>
<comment type="caution">
    <text evidence="6">The sequence shown here is derived from an EMBL/GenBank/DDBJ whole genome shotgun (WGS) entry which is preliminary data.</text>
</comment>
<dbReference type="RefSeq" id="WP_278222827.1">
    <property type="nucleotide sequence ID" value="NZ_JAKZMO010000021.1"/>
</dbReference>
<keyword evidence="7" id="KW-1185">Reference proteome</keyword>
<proteinExistence type="predicted"/>
<dbReference type="CDD" id="cd07036">
    <property type="entry name" value="TPP_PYR_E1-PDHc-beta_like"/>
    <property type="match status" value="1"/>
</dbReference>
<evidence type="ECO:0000259" key="5">
    <source>
        <dbReference type="SMART" id="SM00861"/>
    </source>
</evidence>
<sequence length="369" mass="40329">MTQIIERPTFHGDDEPRRPLGALPTQAGGPPTRRVGGLTTVLDAPTLTMAQAINRALHDAMATDERVLVFGEDVATLGGVFRVTDGLAETFGEQRCFDTPLAESAIIGIAIGMAIRGLVPVPEIQFDGFAAPAFDQIVSHLAKYRMRTRGDIEMPVTIRIPSFGGIGAVEHHSESTESYWLHTAGLKVVVPSTPTDAYWLLRQSITCRDPIVFLEPKRRYWSREPVDTVTPGLPIGRAAIRRSGDDVTVVTYGPLVATAVSAAELAAQHHGWSIEVVDLRSLNPLDFDSVAKSVRRTGRAVVMHEGPRTLGFGAELAARIQEELFYDLEAPVLRATGFDTPFPPARLEKLWLPGVDRLLDCVERTLEQP</sequence>
<dbReference type="InterPro" id="IPR009014">
    <property type="entry name" value="Transketo_C/PFOR_II"/>
</dbReference>
<dbReference type="Pfam" id="PF02780">
    <property type="entry name" value="Transketolase_C"/>
    <property type="match status" value="1"/>
</dbReference>
<organism evidence="6 7">
    <name type="scientific">Mycolicibacterium gadium</name>
    <name type="common">Mycobacterium gadium</name>
    <dbReference type="NCBI Taxonomy" id="1794"/>
    <lineage>
        <taxon>Bacteria</taxon>
        <taxon>Bacillati</taxon>
        <taxon>Actinomycetota</taxon>
        <taxon>Actinomycetes</taxon>
        <taxon>Mycobacteriales</taxon>
        <taxon>Mycobacteriaceae</taxon>
        <taxon>Mycolicibacterium</taxon>
    </lineage>
</organism>
<dbReference type="PANTHER" id="PTHR42980">
    <property type="entry name" value="2-OXOISOVALERATE DEHYDROGENASE SUBUNIT BETA-RELATED"/>
    <property type="match status" value="1"/>
</dbReference>
<feature type="compositionally biased region" description="Basic and acidic residues" evidence="4">
    <location>
        <begin position="8"/>
        <end position="18"/>
    </location>
</feature>